<dbReference type="Proteomes" id="UP000468327">
    <property type="component" value="Unassembled WGS sequence"/>
</dbReference>
<dbReference type="InterPro" id="IPR050194">
    <property type="entry name" value="Glycosyltransferase_grp1"/>
</dbReference>
<keyword evidence="2" id="KW-1185">Reference proteome</keyword>
<dbReference type="Gene3D" id="3.40.50.2000">
    <property type="entry name" value="Glycogen Phosphorylase B"/>
    <property type="match status" value="1"/>
</dbReference>
<dbReference type="EMBL" id="WPOC01000008">
    <property type="protein sequence ID" value="MVN15023.1"/>
    <property type="molecule type" value="Genomic_DNA"/>
</dbReference>
<dbReference type="GO" id="GO:0016757">
    <property type="term" value="F:glycosyltransferase activity"/>
    <property type="evidence" value="ECO:0007669"/>
    <property type="project" value="TreeGrafter"/>
</dbReference>
<name>A0A6N8IJN5_9ACTN</name>
<evidence type="ECO:0000313" key="2">
    <source>
        <dbReference type="Proteomes" id="UP000468327"/>
    </source>
</evidence>
<protein>
    <submittedName>
        <fullName evidence="1">Glycosyltransferase</fullName>
    </submittedName>
</protein>
<dbReference type="PANTHER" id="PTHR45947">
    <property type="entry name" value="SULFOQUINOVOSYL TRANSFERASE SQD2"/>
    <property type="match status" value="1"/>
</dbReference>
<dbReference type="CDD" id="cd03801">
    <property type="entry name" value="GT4_PimA-like"/>
    <property type="match status" value="1"/>
</dbReference>
<dbReference type="PANTHER" id="PTHR45947:SF3">
    <property type="entry name" value="SULFOQUINOVOSYL TRANSFERASE SQD2"/>
    <property type="match status" value="1"/>
</dbReference>
<evidence type="ECO:0000313" key="1">
    <source>
        <dbReference type="EMBL" id="MVN15023.1"/>
    </source>
</evidence>
<keyword evidence="1" id="KW-0808">Transferase</keyword>
<dbReference type="AlphaFoldDB" id="A0A6N8IJN5"/>
<dbReference type="SUPFAM" id="SSF53756">
    <property type="entry name" value="UDP-Glycosyltransferase/glycogen phosphorylase"/>
    <property type="match status" value="1"/>
</dbReference>
<sequence>MDVRHGRMRGDPYLAREQGSAMNAGARLLIYDTSNFEDFPLGGQLTSVKGFLRNLAEEHPDVAERTVLIGVTLDGGAVGKLGSVELFGMAFAFLPVCLAERDQSHTRRSLRFEYAKGLLRNLGRLHLTGNDVNYIHTPEAFSFIRLRGGRRRYVFSHGSFVGMSRNLRFFSGSPVAAAFQHYMTHVIKAADGLFVLDRGTQAEYERLNDNVRLVGNSITYREGVKRAFDPNAVRLLFVGRFSAVKGIPAIIEAAESDARVASLTLVGAGELDDDLRSIPTAKVRFTGALAHDEVLDEMRHADVLVMNSSHEGIPMTILEALGMGLPVVTTAVGGISEVLEFGVTGESADGTAESIRRAVERVANSYQLYSLNAYKASEQYLYTAVNERVLYALLGGEALWRA</sequence>
<proteinExistence type="predicted"/>
<accession>A0A6N8IJN5</accession>
<gene>
    <name evidence="1" type="ORF">GO738_06595</name>
</gene>
<organism evidence="1 2">
    <name type="scientific">Gordonibacter urolithinfaciens</name>
    <dbReference type="NCBI Taxonomy" id="1335613"/>
    <lineage>
        <taxon>Bacteria</taxon>
        <taxon>Bacillati</taxon>
        <taxon>Actinomycetota</taxon>
        <taxon>Coriobacteriia</taxon>
        <taxon>Eggerthellales</taxon>
        <taxon>Eggerthellaceae</taxon>
        <taxon>Gordonibacter</taxon>
    </lineage>
</organism>
<reference evidence="1 2" key="1">
    <citation type="submission" date="2019-11" db="EMBL/GenBank/DDBJ databases">
        <title>Whole genome shotgun sequencing (WGS) data from Adlercreutzia equolifaciens ResAG-91, Eggerthella lenta MRI-F36, MRI-F37, MRI-F40, ResAG-49, ResAG-88, ResAG-121, ResAG-145, and Gordonibacter sp. ResAG-5, ResAG-26, ResAG-43, ResAG-50, ResAG-59.</title>
        <authorList>
            <person name="Stoll D.A."/>
            <person name="Danylec N."/>
            <person name="Franz C.M.A.P."/>
            <person name="Huch M."/>
        </authorList>
    </citation>
    <scope>NUCLEOTIDE SEQUENCE [LARGE SCALE GENOMIC DNA]</scope>
    <source>
        <strain evidence="1 2">ResAG-59</strain>
    </source>
</reference>
<comment type="caution">
    <text evidence="1">The sequence shown here is derived from an EMBL/GenBank/DDBJ whole genome shotgun (WGS) entry which is preliminary data.</text>
</comment>
<dbReference type="Pfam" id="PF13692">
    <property type="entry name" value="Glyco_trans_1_4"/>
    <property type="match status" value="1"/>
</dbReference>